<protein>
    <recommendedName>
        <fullName evidence="4">F0F1 ATP synthase subunit</fullName>
    </recommendedName>
</protein>
<keyword evidence="1" id="KW-1133">Transmembrane helix</keyword>
<feature type="transmembrane region" description="Helical" evidence="1">
    <location>
        <begin position="57"/>
        <end position="75"/>
    </location>
</feature>
<gene>
    <name evidence="2" type="ORF">A3D01_06105</name>
</gene>
<accession>A0A1F7Z240</accession>
<organism evidence="2 3">
    <name type="scientific">Candidatus Woesebacteria bacterium RIFCSPHIGHO2_02_FULL_39_13</name>
    <dbReference type="NCBI Taxonomy" id="1802505"/>
    <lineage>
        <taxon>Bacteria</taxon>
        <taxon>Candidatus Woeseibacteriota</taxon>
    </lineage>
</organism>
<dbReference type="Pfam" id="PF09527">
    <property type="entry name" value="ATPase_gene1"/>
    <property type="match status" value="1"/>
</dbReference>
<comment type="caution">
    <text evidence="2">The sequence shown here is derived from an EMBL/GenBank/DDBJ whole genome shotgun (WGS) entry which is preliminary data.</text>
</comment>
<keyword evidence="1" id="KW-0812">Transmembrane</keyword>
<evidence type="ECO:0008006" key="4">
    <source>
        <dbReference type="Google" id="ProtNLM"/>
    </source>
</evidence>
<evidence type="ECO:0000313" key="2">
    <source>
        <dbReference type="EMBL" id="OGM33693.1"/>
    </source>
</evidence>
<feature type="transmembrane region" description="Helical" evidence="1">
    <location>
        <begin position="20"/>
        <end position="51"/>
    </location>
</feature>
<dbReference type="InterPro" id="IPR032820">
    <property type="entry name" value="ATPase_put"/>
</dbReference>
<name>A0A1F7Z240_9BACT</name>
<evidence type="ECO:0000313" key="3">
    <source>
        <dbReference type="Proteomes" id="UP000177169"/>
    </source>
</evidence>
<keyword evidence="1" id="KW-0472">Membrane</keyword>
<proteinExistence type="predicted"/>
<reference evidence="2 3" key="1">
    <citation type="journal article" date="2016" name="Nat. Commun.">
        <title>Thousands of microbial genomes shed light on interconnected biogeochemical processes in an aquifer system.</title>
        <authorList>
            <person name="Anantharaman K."/>
            <person name="Brown C.T."/>
            <person name="Hug L.A."/>
            <person name="Sharon I."/>
            <person name="Castelle C.J."/>
            <person name="Probst A.J."/>
            <person name="Thomas B.C."/>
            <person name="Singh A."/>
            <person name="Wilkins M.J."/>
            <person name="Karaoz U."/>
            <person name="Brodie E.L."/>
            <person name="Williams K.H."/>
            <person name="Hubbard S.S."/>
            <person name="Banfield J.F."/>
        </authorList>
    </citation>
    <scope>NUCLEOTIDE SEQUENCE [LARGE SCALE GENOMIC DNA]</scope>
</reference>
<dbReference type="EMBL" id="MGGR01000015">
    <property type="protein sequence ID" value="OGM33693.1"/>
    <property type="molecule type" value="Genomic_DNA"/>
</dbReference>
<evidence type="ECO:0000256" key="1">
    <source>
        <dbReference type="SAM" id="Phobius"/>
    </source>
</evidence>
<sequence>MLKKHPKKISSKKSEKENSWYLLSQAFYEASIISFSLVFFPIVMLLLGVFLDKKFSTTPLFIVIGIILGVITAIYKATRIKLHKFKNG</sequence>
<dbReference type="Proteomes" id="UP000177169">
    <property type="component" value="Unassembled WGS sequence"/>
</dbReference>
<dbReference type="STRING" id="1802505.A3D01_06105"/>
<dbReference type="AlphaFoldDB" id="A0A1F7Z240"/>